<dbReference type="InterPro" id="IPR050179">
    <property type="entry name" value="Trans_hexapeptide_repeat"/>
</dbReference>
<dbReference type="EMBL" id="JADJEV010000002">
    <property type="protein sequence ID" value="MBK6972291.1"/>
    <property type="molecule type" value="Genomic_DNA"/>
</dbReference>
<dbReference type="Pfam" id="PF00132">
    <property type="entry name" value="Hexapep"/>
    <property type="match status" value="2"/>
</dbReference>
<comment type="similarity">
    <text evidence="1">Belongs to the transferase hexapeptide repeat family.</text>
</comment>
<organism evidence="3 4">
    <name type="scientific">Candidatus Methylophosphatis roskildensis</name>
    <dbReference type="NCBI Taxonomy" id="2899263"/>
    <lineage>
        <taxon>Bacteria</taxon>
        <taxon>Pseudomonadati</taxon>
        <taxon>Pseudomonadota</taxon>
        <taxon>Betaproteobacteria</taxon>
        <taxon>Nitrosomonadales</taxon>
        <taxon>Sterolibacteriaceae</taxon>
        <taxon>Candidatus Methylophosphatis</taxon>
    </lineage>
</organism>
<accession>A0A9D7E1T9</accession>
<feature type="binding site" evidence="2">
    <location>
        <position position="85"/>
    </location>
    <ligand>
        <name>substrate</name>
    </ligand>
</feature>
<evidence type="ECO:0000256" key="2">
    <source>
        <dbReference type="PIRSR" id="PIRSR620019-2"/>
    </source>
</evidence>
<name>A0A9D7E1T9_9PROT</name>
<evidence type="ECO:0000313" key="3">
    <source>
        <dbReference type="EMBL" id="MBK6972291.1"/>
    </source>
</evidence>
<evidence type="ECO:0000256" key="1">
    <source>
        <dbReference type="ARBA" id="ARBA00007274"/>
    </source>
</evidence>
<dbReference type="NCBIfam" id="TIGR03570">
    <property type="entry name" value="NeuD_NnaD"/>
    <property type="match status" value="1"/>
</dbReference>
<comment type="caution">
    <text evidence="3">The sequence shown here is derived from an EMBL/GenBank/DDBJ whole genome shotgun (WGS) entry which is preliminary data.</text>
</comment>
<dbReference type="Gene3D" id="2.160.10.10">
    <property type="entry name" value="Hexapeptide repeat proteins"/>
    <property type="match status" value="1"/>
</dbReference>
<proteinExistence type="inferred from homology"/>
<dbReference type="InterPro" id="IPR001451">
    <property type="entry name" value="Hexapep"/>
</dbReference>
<reference evidence="3" key="1">
    <citation type="submission" date="2020-10" db="EMBL/GenBank/DDBJ databases">
        <title>Connecting structure to function with the recovery of over 1000 high-quality activated sludge metagenome-assembled genomes encoding full-length rRNA genes using long-read sequencing.</title>
        <authorList>
            <person name="Singleton C.M."/>
            <person name="Petriglieri F."/>
            <person name="Kristensen J.M."/>
            <person name="Kirkegaard R.H."/>
            <person name="Michaelsen T.Y."/>
            <person name="Andersen M.H."/>
            <person name="Karst S.M."/>
            <person name="Dueholm M.S."/>
            <person name="Nielsen P.H."/>
            <person name="Albertsen M."/>
        </authorList>
    </citation>
    <scope>NUCLEOTIDE SEQUENCE</scope>
    <source>
        <strain evidence="3">Bjer_18-Q3-R1-45_BAT3C.347</strain>
    </source>
</reference>
<dbReference type="InterPro" id="IPR020019">
    <property type="entry name" value="AcTrfase_PglD-like"/>
</dbReference>
<protein>
    <submittedName>
        <fullName evidence="3">Acetyltransferase</fullName>
    </submittedName>
</protein>
<dbReference type="AlphaFoldDB" id="A0A9D7E1T9"/>
<dbReference type="InterPro" id="IPR011004">
    <property type="entry name" value="Trimer_LpxA-like_sf"/>
</dbReference>
<dbReference type="Proteomes" id="UP000807785">
    <property type="component" value="Unassembled WGS sequence"/>
</dbReference>
<dbReference type="PANTHER" id="PTHR43300">
    <property type="entry name" value="ACETYLTRANSFERASE"/>
    <property type="match status" value="1"/>
</dbReference>
<sequence length="230" mass="24225">MSGAEVLAAPGQNDDRPLVIFGTGALSSLAWYVFTHDSPREVAGFAVDASHRRGMQSLHGLPVVDFEDVAARFPPDAFAISIPTGWTRMNALRADRFLAARAAGYAFASYVSSRALVWPDLELGANCMIHDGAIVQPYTRIGDNCIVRSGAHVSHHCTIADHCFIAARAVIAGEVTVGEGCVLGANCTLRDGVSLSAGCFVGAGAVLARNTDKPGLYLGSPARWRGDAQV</sequence>
<dbReference type="PANTHER" id="PTHR43300:SF4">
    <property type="entry name" value="ACYL-[ACYL-CARRIER-PROTEIN]--UDP-N-ACETYLGLUCOSAMINE O-ACYLTRANSFERASE"/>
    <property type="match status" value="1"/>
</dbReference>
<dbReference type="SUPFAM" id="SSF51161">
    <property type="entry name" value="Trimeric LpxA-like enzymes"/>
    <property type="match status" value="1"/>
</dbReference>
<dbReference type="CDD" id="cd03360">
    <property type="entry name" value="LbH_AT_putative"/>
    <property type="match status" value="1"/>
</dbReference>
<gene>
    <name evidence="3" type="ORF">IPH26_04825</name>
</gene>
<evidence type="ECO:0000313" key="4">
    <source>
        <dbReference type="Proteomes" id="UP000807785"/>
    </source>
</evidence>